<comment type="caution">
    <text evidence="4">The sequence shown here is derived from an EMBL/GenBank/DDBJ whole genome shotgun (WGS) entry which is preliminary data.</text>
</comment>
<keyword evidence="5" id="KW-1185">Reference proteome</keyword>
<dbReference type="PANTHER" id="PTHR46268">
    <property type="entry name" value="STRESS RESPONSE PROTEIN NHAX"/>
    <property type="match status" value="1"/>
</dbReference>
<gene>
    <name evidence="4" type="ORF">AArcSt2_01120</name>
</gene>
<evidence type="ECO:0000313" key="5">
    <source>
        <dbReference type="Proteomes" id="UP001203207"/>
    </source>
</evidence>
<dbReference type="Pfam" id="PF00582">
    <property type="entry name" value="Usp"/>
    <property type="match status" value="1"/>
</dbReference>
<name>A0AAE3FTX9_9EURY</name>
<feature type="domain" description="UspA" evidence="3">
    <location>
        <begin position="4"/>
        <end position="140"/>
    </location>
</feature>
<sequence length="162" mass="17738">MDSYDRILVATDGSPGSRPVQEHAILLAQLSDAVIHALYVVDQRFPSATEYDMVVERMETQATNALDAVSEAAKPHGISVTKHLRRGVPHEEIVAYADQYNIDIIVVGTHGRSQIQRFIHAGSVTERVVRTAEVPVFVTRIRPEDDPASTGSGTIRLPGVEL</sequence>
<accession>A0AAE3FTX9</accession>
<dbReference type="AlphaFoldDB" id="A0AAE3FTX9"/>
<evidence type="ECO:0000313" key="4">
    <source>
        <dbReference type="EMBL" id="MCL9815537.1"/>
    </source>
</evidence>
<dbReference type="SUPFAM" id="SSF52402">
    <property type="entry name" value="Adenine nucleotide alpha hydrolases-like"/>
    <property type="match status" value="1"/>
</dbReference>
<dbReference type="InterPro" id="IPR006015">
    <property type="entry name" value="Universal_stress_UspA"/>
</dbReference>
<evidence type="ECO:0000259" key="3">
    <source>
        <dbReference type="Pfam" id="PF00582"/>
    </source>
</evidence>
<dbReference type="PIRSF" id="PIRSF006276">
    <property type="entry name" value="UspA"/>
    <property type="match status" value="1"/>
</dbReference>
<evidence type="ECO:0000256" key="2">
    <source>
        <dbReference type="SAM" id="MobiDB-lite"/>
    </source>
</evidence>
<dbReference type="PRINTS" id="PR01438">
    <property type="entry name" value="UNVRSLSTRESS"/>
</dbReference>
<dbReference type="PANTHER" id="PTHR46268:SF6">
    <property type="entry name" value="UNIVERSAL STRESS PROTEIN UP12"/>
    <property type="match status" value="1"/>
</dbReference>
<dbReference type="EMBL" id="JAKRVX010000001">
    <property type="protein sequence ID" value="MCL9815537.1"/>
    <property type="molecule type" value="Genomic_DNA"/>
</dbReference>
<dbReference type="Proteomes" id="UP001203207">
    <property type="component" value="Unassembled WGS sequence"/>
</dbReference>
<reference evidence="4" key="2">
    <citation type="submission" date="2022-02" db="EMBL/GenBank/DDBJ databases">
        <authorList>
            <person name="Elcheninov A.G."/>
            <person name="Sorokin D.Y."/>
            <person name="Kublanov I.V."/>
        </authorList>
    </citation>
    <scope>NUCLEOTIDE SEQUENCE</scope>
    <source>
        <strain evidence="4">AArc-St2</strain>
    </source>
</reference>
<comment type="similarity">
    <text evidence="1">Belongs to the universal stress protein A family.</text>
</comment>
<evidence type="ECO:0000256" key="1">
    <source>
        <dbReference type="ARBA" id="ARBA00008791"/>
    </source>
</evidence>
<proteinExistence type="inferred from homology"/>
<feature type="region of interest" description="Disordered" evidence="2">
    <location>
        <begin position="143"/>
        <end position="162"/>
    </location>
</feature>
<dbReference type="RefSeq" id="WP_250582346.1">
    <property type="nucleotide sequence ID" value="NZ_JAKRVX010000001.1"/>
</dbReference>
<dbReference type="Gene3D" id="3.40.50.620">
    <property type="entry name" value="HUPs"/>
    <property type="match status" value="1"/>
</dbReference>
<reference evidence="4" key="1">
    <citation type="journal article" date="2022" name="Syst. Appl. Microbiol.">
        <title>Natronocalculus amylovorans gen. nov., sp. nov., and Natranaeroarchaeum aerophilus sp. nov., dominant culturable amylolytic natronoarchaea from hypersaline soda lakes in southwestern Siberia.</title>
        <authorList>
            <person name="Sorokin D.Y."/>
            <person name="Elcheninov A.G."/>
            <person name="Khizhniak T.V."/>
            <person name="Koenen M."/>
            <person name="Bale N.J."/>
            <person name="Damste J.S.S."/>
            <person name="Kublanov I.V."/>
        </authorList>
    </citation>
    <scope>NUCLEOTIDE SEQUENCE</scope>
    <source>
        <strain evidence="4">AArc-St2</strain>
    </source>
</reference>
<dbReference type="CDD" id="cd00293">
    <property type="entry name" value="USP-like"/>
    <property type="match status" value="1"/>
</dbReference>
<protein>
    <submittedName>
        <fullName evidence="4">Universal stress protein</fullName>
    </submittedName>
</protein>
<organism evidence="4 5">
    <name type="scientific">Natronocalculus amylovorans</name>
    <dbReference type="NCBI Taxonomy" id="2917812"/>
    <lineage>
        <taxon>Archaea</taxon>
        <taxon>Methanobacteriati</taxon>
        <taxon>Methanobacteriota</taxon>
        <taxon>Stenosarchaea group</taxon>
        <taxon>Halobacteria</taxon>
        <taxon>Halobacteriales</taxon>
        <taxon>Haloferacaceae</taxon>
        <taxon>Natronocalculus</taxon>
    </lineage>
</organism>
<dbReference type="InterPro" id="IPR006016">
    <property type="entry name" value="UspA"/>
</dbReference>
<dbReference type="InterPro" id="IPR014729">
    <property type="entry name" value="Rossmann-like_a/b/a_fold"/>
</dbReference>